<dbReference type="InterPro" id="IPR025291">
    <property type="entry name" value="DUF4153"/>
</dbReference>
<accession>A0A1F7VB28</accession>
<evidence type="ECO:0000256" key="1">
    <source>
        <dbReference type="SAM" id="Phobius"/>
    </source>
</evidence>
<organism evidence="2 3">
    <name type="scientific">Candidatus Uhrbacteria bacterium RIFCSPLOWO2_02_FULL_49_11</name>
    <dbReference type="NCBI Taxonomy" id="1802409"/>
    <lineage>
        <taxon>Bacteria</taxon>
        <taxon>Candidatus Uhriibacteriota</taxon>
    </lineage>
</organism>
<reference evidence="2 3" key="1">
    <citation type="journal article" date="2016" name="Nat. Commun.">
        <title>Thousands of microbial genomes shed light on interconnected biogeochemical processes in an aquifer system.</title>
        <authorList>
            <person name="Anantharaman K."/>
            <person name="Brown C.T."/>
            <person name="Hug L.A."/>
            <person name="Sharon I."/>
            <person name="Castelle C.J."/>
            <person name="Probst A.J."/>
            <person name="Thomas B.C."/>
            <person name="Singh A."/>
            <person name="Wilkins M.J."/>
            <person name="Karaoz U."/>
            <person name="Brodie E.L."/>
            <person name="Williams K.H."/>
            <person name="Hubbard S.S."/>
            <person name="Banfield J.F."/>
        </authorList>
    </citation>
    <scope>NUCLEOTIDE SEQUENCE [LARGE SCALE GENOMIC DNA]</scope>
</reference>
<dbReference type="AlphaFoldDB" id="A0A1F7VB28"/>
<evidence type="ECO:0000313" key="2">
    <source>
        <dbReference type="EMBL" id="OGL87651.1"/>
    </source>
</evidence>
<evidence type="ECO:0000313" key="3">
    <source>
        <dbReference type="Proteomes" id="UP000178264"/>
    </source>
</evidence>
<keyword evidence="1" id="KW-1133">Transmembrane helix</keyword>
<dbReference type="Pfam" id="PF13687">
    <property type="entry name" value="DUF4153"/>
    <property type="match status" value="1"/>
</dbReference>
<feature type="transmembrane region" description="Helical" evidence="1">
    <location>
        <begin position="69"/>
        <end position="96"/>
    </location>
</feature>
<gene>
    <name evidence="2" type="ORF">A3I42_02810</name>
</gene>
<feature type="transmembrane region" description="Helical" evidence="1">
    <location>
        <begin position="130"/>
        <end position="149"/>
    </location>
</feature>
<feature type="transmembrane region" description="Helical" evidence="1">
    <location>
        <begin position="39"/>
        <end position="57"/>
    </location>
</feature>
<dbReference type="Proteomes" id="UP000178264">
    <property type="component" value="Unassembled WGS sequence"/>
</dbReference>
<proteinExistence type="predicted"/>
<comment type="caution">
    <text evidence="2">The sequence shown here is derived from an EMBL/GenBank/DDBJ whole genome shotgun (WGS) entry which is preliminary data.</text>
</comment>
<keyword evidence="1" id="KW-0472">Membrane</keyword>
<feature type="transmembrane region" description="Helical" evidence="1">
    <location>
        <begin position="102"/>
        <end position="123"/>
    </location>
</feature>
<keyword evidence="1" id="KW-0812">Transmembrane</keyword>
<sequence length="241" mass="28186">MLGGTLCLYALFLWVQVKRLWVGDLPFDFKETEHLVKSGFWQLLFLSVINILIYFFAYRKTSPIVQKILAVFTAASLLLLVSAGYRMGLYVTYYGFSYEKFFAAYTVLYCAIVFVWLITRLFIAQRSNILKFLVVLFIWMYAAMAVLPVEQFILRANVALSGLENSRIRLYELTMLSPDVLSLVKRYEQQGHLKEKTGYLEREGKNKSEEAFDWTPWIERQEKKVAEKVWYEKSLVNLVGK</sequence>
<protein>
    <submittedName>
        <fullName evidence="2">Uncharacterized protein</fullName>
    </submittedName>
</protein>
<dbReference type="EMBL" id="MGER01000066">
    <property type="protein sequence ID" value="OGL87651.1"/>
    <property type="molecule type" value="Genomic_DNA"/>
</dbReference>
<name>A0A1F7VB28_9BACT</name>